<accession>A0ABW8RVK1</accession>
<sequence length="148" mass="16642">MFSKATEYALRAVIFIAQKSSEQEKLGLAEIADAIHSPQFFTAKILQKLTFHNQVISSVRGPNGGFYITDAAKQKSVKSIVEVMGDGDLFDKCVLGLNRCSEKNPCPMHDQYKPIRVDFVTLFEHQTIEEMAQEMNSGSFFIRNEESS</sequence>
<dbReference type="InterPro" id="IPR000944">
    <property type="entry name" value="Tscrpt_reg_Rrf2"/>
</dbReference>
<dbReference type="Gene3D" id="1.10.10.10">
    <property type="entry name" value="Winged helix-like DNA-binding domain superfamily/Winged helix DNA-binding domain"/>
    <property type="match status" value="1"/>
</dbReference>
<dbReference type="SUPFAM" id="SSF46785">
    <property type="entry name" value="Winged helix' DNA-binding domain"/>
    <property type="match status" value="1"/>
</dbReference>
<dbReference type="InterPro" id="IPR036388">
    <property type="entry name" value="WH-like_DNA-bd_sf"/>
</dbReference>
<evidence type="ECO:0000313" key="2">
    <source>
        <dbReference type="Proteomes" id="UP001623558"/>
    </source>
</evidence>
<dbReference type="Proteomes" id="UP001623558">
    <property type="component" value="Unassembled WGS sequence"/>
</dbReference>
<evidence type="ECO:0000313" key="1">
    <source>
        <dbReference type="EMBL" id="MFL0161403.1"/>
    </source>
</evidence>
<reference evidence="1 2" key="1">
    <citation type="submission" date="2024-07" db="EMBL/GenBank/DDBJ databases">
        <authorList>
            <person name="Pitt A."/>
            <person name="Hahn M.W."/>
        </authorList>
    </citation>
    <scope>NUCLEOTIDE SEQUENCE [LARGE SCALE GENOMIC DNA]</scope>
    <source>
        <strain evidence="1 2">1-SAACH-A3</strain>
    </source>
</reference>
<gene>
    <name evidence="1" type="ORF">U0R11_03280</name>
</gene>
<dbReference type="InterPro" id="IPR036390">
    <property type="entry name" value="WH_DNA-bd_sf"/>
</dbReference>
<keyword evidence="2" id="KW-1185">Reference proteome</keyword>
<dbReference type="Pfam" id="PF02082">
    <property type="entry name" value="Rrf2"/>
    <property type="match status" value="1"/>
</dbReference>
<dbReference type="RefSeq" id="WP_406749788.1">
    <property type="nucleotide sequence ID" value="NZ_JBEWZH010000002.1"/>
</dbReference>
<organism evidence="1 2">
    <name type="scientific">Aquirufa salirivi</name>
    <dbReference type="NCBI Taxonomy" id="3104729"/>
    <lineage>
        <taxon>Bacteria</taxon>
        <taxon>Pseudomonadati</taxon>
        <taxon>Bacteroidota</taxon>
        <taxon>Cytophagia</taxon>
        <taxon>Cytophagales</taxon>
        <taxon>Flectobacillaceae</taxon>
        <taxon>Aquirufa</taxon>
    </lineage>
</organism>
<proteinExistence type="predicted"/>
<dbReference type="PANTHER" id="PTHR33221">
    <property type="entry name" value="WINGED HELIX-TURN-HELIX TRANSCRIPTIONAL REGULATOR, RRF2 FAMILY"/>
    <property type="match status" value="1"/>
</dbReference>
<name>A0ABW8RVK1_9BACT</name>
<dbReference type="NCBIfam" id="TIGR00738">
    <property type="entry name" value="rrf2_super"/>
    <property type="match status" value="1"/>
</dbReference>
<protein>
    <submittedName>
        <fullName evidence="1">Rrf2 family transcriptional regulator</fullName>
    </submittedName>
</protein>
<dbReference type="PANTHER" id="PTHR33221:SF15">
    <property type="entry name" value="HTH-TYPE TRANSCRIPTIONAL REGULATOR YWGB-RELATED"/>
    <property type="match status" value="1"/>
</dbReference>
<dbReference type="EMBL" id="JBEWZH010000002">
    <property type="protein sequence ID" value="MFL0161403.1"/>
    <property type="molecule type" value="Genomic_DNA"/>
</dbReference>
<comment type="caution">
    <text evidence="1">The sequence shown here is derived from an EMBL/GenBank/DDBJ whole genome shotgun (WGS) entry which is preliminary data.</text>
</comment>
<dbReference type="PROSITE" id="PS51197">
    <property type="entry name" value="HTH_RRF2_2"/>
    <property type="match status" value="1"/>
</dbReference>